<dbReference type="InterPro" id="IPR000847">
    <property type="entry name" value="LysR_HTH_N"/>
</dbReference>
<dbReference type="GO" id="GO:0003700">
    <property type="term" value="F:DNA-binding transcription factor activity"/>
    <property type="evidence" value="ECO:0007669"/>
    <property type="project" value="InterPro"/>
</dbReference>
<dbReference type="Pfam" id="PF03466">
    <property type="entry name" value="LysR_substrate"/>
    <property type="match status" value="1"/>
</dbReference>
<dbReference type="InterPro" id="IPR058163">
    <property type="entry name" value="LysR-type_TF_proteobact-type"/>
</dbReference>
<accession>A0AAJ4TLB4</accession>
<dbReference type="SUPFAM" id="SSF46785">
    <property type="entry name" value="Winged helix' DNA-binding domain"/>
    <property type="match status" value="1"/>
</dbReference>
<dbReference type="Proteomes" id="UP000683421">
    <property type="component" value="Chromosome"/>
</dbReference>
<dbReference type="Pfam" id="PF00126">
    <property type="entry name" value="HTH_1"/>
    <property type="match status" value="1"/>
</dbReference>
<name>A0AAJ4TLB4_9GAMM</name>
<gene>
    <name evidence="6" type="ORF">KQR59_01400</name>
</gene>
<evidence type="ECO:0000256" key="1">
    <source>
        <dbReference type="ARBA" id="ARBA00009437"/>
    </source>
</evidence>
<dbReference type="GO" id="GO:0003677">
    <property type="term" value="F:DNA binding"/>
    <property type="evidence" value="ECO:0007669"/>
    <property type="project" value="UniProtKB-KW"/>
</dbReference>
<dbReference type="Gene3D" id="3.40.190.290">
    <property type="match status" value="1"/>
</dbReference>
<dbReference type="InterPro" id="IPR005119">
    <property type="entry name" value="LysR_subst-bd"/>
</dbReference>
<feature type="domain" description="HTH lysR-type" evidence="5">
    <location>
        <begin position="1"/>
        <end position="60"/>
    </location>
</feature>
<dbReference type="KEGG" id="fsr:KQR59_01400"/>
<evidence type="ECO:0000256" key="3">
    <source>
        <dbReference type="ARBA" id="ARBA00023125"/>
    </source>
</evidence>
<dbReference type="RefSeq" id="WP_149369165.1">
    <property type="nucleotide sequence ID" value="NZ_CP076680.1"/>
</dbReference>
<evidence type="ECO:0000313" key="6">
    <source>
        <dbReference type="EMBL" id="QWU99567.1"/>
    </source>
</evidence>
<evidence type="ECO:0000256" key="4">
    <source>
        <dbReference type="ARBA" id="ARBA00023163"/>
    </source>
</evidence>
<keyword evidence="2" id="KW-0805">Transcription regulation</keyword>
<evidence type="ECO:0000256" key="2">
    <source>
        <dbReference type="ARBA" id="ARBA00023015"/>
    </source>
</evidence>
<comment type="similarity">
    <text evidence="1">Belongs to the LysR transcriptional regulatory family.</text>
</comment>
<keyword evidence="4" id="KW-0804">Transcription</keyword>
<sequence length="283" mass="32884">MKIEILHYKIFDKLAHTLNFRQAAKELNLSISVVSKKIKELETYYNSTLFYRNTRSVFLTETGINILPRIKELILIEDQIKTDLNTNYQFIGNLKIGIPFSFFESILDKVKLYTTNNESVFVEWKIGNYLNRLYDENFDAIIFCGTLPDGDFYAKKIGEWKKVVCASPDFLKSYGTPNSPKDLVNYQCLDHYQNFKSTWGISGKEYSINLKQKCSFSRLLTSMAINSLGIVYLPSFTVDDAIQKGELVEIFEKYTSQRFDIFLVSKKPFSESRKTQEILNMLL</sequence>
<dbReference type="PROSITE" id="PS50931">
    <property type="entry name" value="HTH_LYSR"/>
    <property type="match status" value="1"/>
</dbReference>
<dbReference type="AlphaFoldDB" id="A0AAJ4TLB4"/>
<dbReference type="SUPFAM" id="SSF53850">
    <property type="entry name" value="Periplasmic binding protein-like II"/>
    <property type="match status" value="1"/>
</dbReference>
<dbReference type="Gene3D" id="1.10.10.10">
    <property type="entry name" value="Winged helix-like DNA-binding domain superfamily/Winged helix DNA-binding domain"/>
    <property type="match status" value="1"/>
</dbReference>
<protein>
    <submittedName>
        <fullName evidence="6">LysR family transcriptional regulator</fullName>
    </submittedName>
</protein>
<keyword evidence="7" id="KW-1185">Reference proteome</keyword>
<dbReference type="InterPro" id="IPR036390">
    <property type="entry name" value="WH_DNA-bd_sf"/>
</dbReference>
<evidence type="ECO:0000259" key="5">
    <source>
        <dbReference type="PROSITE" id="PS50931"/>
    </source>
</evidence>
<keyword evidence="3" id="KW-0238">DNA-binding</keyword>
<dbReference type="PANTHER" id="PTHR30537:SF5">
    <property type="entry name" value="HTH-TYPE TRANSCRIPTIONAL ACTIVATOR TTDR-RELATED"/>
    <property type="match status" value="1"/>
</dbReference>
<evidence type="ECO:0000313" key="7">
    <source>
        <dbReference type="Proteomes" id="UP000683421"/>
    </source>
</evidence>
<dbReference type="EMBL" id="CP076680">
    <property type="protein sequence ID" value="QWU99567.1"/>
    <property type="molecule type" value="Genomic_DNA"/>
</dbReference>
<dbReference type="InterPro" id="IPR036388">
    <property type="entry name" value="WH-like_DNA-bd_sf"/>
</dbReference>
<proteinExistence type="inferred from homology"/>
<reference evidence="6 7" key="1">
    <citation type="submission" date="2021-06" db="EMBL/GenBank/DDBJ databases">
        <title>Ulceroglandular infection and bacteremia caused by Francisella salimarina in an immunocompromised patient, France.</title>
        <authorList>
            <person name="Hennebique A."/>
            <person name="Caspar Y."/>
            <person name="Maurin M."/>
            <person name="Boisset S."/>
            <person name="Pelloux I."/>
            <person name="Gallego-Hernanz M.P."/>
            <person name="Burucoa C."/>
            <person name="Cazenave-Roblot F."/>
            <person name="Plouzeau C."/>
            <person name="Rammaert B."/>
        </authorList>
    </citation>
    <scope>NUCLEOTIDE SEQUENCE [LARGE SCALE GENOMIC DNA]</scope>
    <source>
        <strain evidence="6 7">CHUGA-F75</strain>
    </source>
</reference>
<organism evidence="6 7">
    <name type="scientific">Francisella salimarina</name>
    <dbReference type="NCBI Taxonomy" id="2599927"/>
    <lineage>
        <taxon>Bacteria</taxon>
        <taxon>Pseudomonadati</taxon>
        <taxon>Pseudomonadota</taxon>
        <taxon>Gammaproteobacteria</taxon>
        <taxon>Thiotrichales</taxon>
        <taxon>Francisellaceae</taxon>
        <taxon>Francisella</taxon>
    </lineage>
</organism>
<dbReference type="PANTHER" id="PTHR30537">
    <property type="entry name" value="HTH-TYPE TRANSCRIPTIONAL REGULATOR"/>
    <property type="match status" value="1"/>
</dbReference>